<dbReference type="Pfam" id="PF11887">
    <property type="entry name" value="Mce4_CUP1"/>
    <property type="match status" value="1"/>
</dbReference>
<evidence type="ECO:0000313" key="4">
    <source>
        <dbReference type="EMBL" id="TQL61608.1"/>
    </source>
</evidence>
<dbReference type="InterPro" id="IPR005693">
    <property type="entry name" value="Mce"/>
</dbReference>
<proteinExistence type="predicted"/>
<dbReference type="Pfam" id="PF02470">
    <property type="entry name" value="MlaD"/>
    <property type="match status" value="1"/>
</dbReference>
<keyword evidence="5" id="KW-1185">Reference proteome</keyword>
<feature type="domain" description="Mammalian cell entry C-terminal" evidence="3">
    <location>
        <begin position="121"/>
        <end position="301"/>
    </location>
</feature>
<dbReference type="GO" id="GO:0005576">
    <property type="term" value="C:extracellular region"/>
    <property type="evidence" value="ECO:0007669"/>
    <property type="project" value="TreeGrafter"/>
</dbReference>
<organism evidence="4 5">
    <name type="scientific">Oryzihumus leptocrescens</name>
    <dbReference type="NCBI Taxonomy" id="297536"/>
    <lineage>
        <taxon>Bacteria</taxon>
        <taxon>Bacillati</taxon>
        <taxon>Actinomycetota</taxon>
        <taxon>Actinomycetes</taxon>
        <taxon>Micrococcales</taxon>
        <taxon>Intrasporangiaceae</taxon>
        <taxon>Oryzihumus</taxon>
    </lineage>
</organism>
<dbReference type="InterPro" id="IPR052336">
    <property type="entry name" value="MlaD_Phospholipid_Transporter"/>
</dbReference>
<dbReference type="EMBL" id="VFOQ01000001">
    <property type="protein sequence ID" value="TQL61608.1"/>
    <property type="molecule type" value="Genomic_DNA"/>
</dbReference>
<evidence type="ECO:0000259" key="3">
    <source>
        <dbReference type="Pfam" id="PF11887"/>
    </source>
</evidence>
<dbReference type="Proteomes" id="UP000319514">
    <property type="component" value="Unassembled WGS sequence"/>
</dbReference>
<dbReference type="InterPro" id="IPR024516">
    <property type="entry name" value="Mce_C"/>
</dbReference>
<protein>
    <submittedName>
        <fullName evidence="4">Phospholipid/cholesterol/gamma-HCH transport system substrate-binding protein</fullName>
    </submittedName>
</protein>
<dbReference type="OrthoDB" id="4741753at2"/>
<comment type="caution">
    <text evidence="4">The sequence shown here is derived from an EMBL/GenBank/DDBJ whole genome shotgun (WGS) entry which is preliminary data.</text>
</comment>
<dbReference type="AlphaFoldDB" id="A0A542ZML9"/>
<dbReference type="NCBIfam" id="TIGR00996">
    <property type="entry name" value="Mtu_fam_mce"/>
    <property type="match status" value="1"/>
</dbReference>
<feature type="compositionally biased region" description="Low complexity" evidence="1">
    <location>
        <begin position="361"/>
        <end position="374"/>
    </location>
</feature>
<dbReference type="RefSeq" id="WP_141789363.1">
    <property type="nucleotide sequence ID" value="NZ_BAAAKX010000018.1"/>
</dbReference>
<evidence type="ECO:0000259" key="2">
    <source>
        <dbReference type="Pfam" id="PF02470"/>
    </source>
</evidence>
<accession>A0A542ZML9</accession>
<reference evidence="4 5" key="1">
    <citation type="submission" date="2019-06" db="EMBL/GenBank/DDBJ databases">
        <title>Sequencing the genomes of 1000 actinobacteria strains.</title>
        <authorList>
            <person name="Klenk H.-P."/>
        </authorList>
    </citation>
    <scope>NUCLEOTIDE SEQUENCE [LARGE SCALE GENOMIC DNA]</scope>
    <source>
        <strain evidence="4 5">DSM 18082</strain>
    </source>
</reference>
<gene>
    <name evidence="4" type="ORF">FB474_3019</name>
</gene>
<dbReference type="PANTHER" id="PTHR33371:SF16">
    <property type="entry name" value="MCE-FAMILY PROTEIN MCE3F"/>
    <property type="match status" value="1"/>
</dbReference>
<feature type="region of interest" description="Disordered" evidence="1">
    <location>
        <begin position="353"/>
        <end position="374"/>
    </location>
</feature>
<dbReference type="PANTHER" id="PTHR33371">
    <property type="entry name" value="INTERMEMBRANE PHOSPHOLIPID TRANSPORT SYSTEM BINDING PROTEIN MLAD-RELATED"/>
    <property type="match status" value="1"/>
</dbReference>
<dbReference type="InterPro" id="IPR003399">
    <property type="entry name" value="Mce/MlaD"/>
</dbReference>
<feature type="domain" description="Mce/MlaD" evidence="2">
    <location>
        <begin position="39"/>
        <end position="113"/>
    </location>
</feature>
<sequence length="425" mass="44716">MIRRATKIQLAVFAAITLITVSVLSARFVGLTDKIMGGSYLVSANFADSGGIFTGAEVTYRGVTVGKVEKLRLTKDGVLVDMRLDRGTEVPKDTLAVVENRSAVGEQYLDFQPRHEGGPYLAAGDTVPRTDTRAPLRIDNLLLHLDNTVRSVDRKQLATVVDELGNAFGGSGADLQRLLDSGDALTRSATEALPETKKLIDDGRIVLDTQRASSGDIKDFIGNFADLSDTLRTSDPDLRLVLDRGAVASHELDGLIKDNQTPLATLLSNFVTIGQVTTSRIDGIQQMLITYPDVVAGGYTVVPGDGTAHFGLVLNADNPPACTAGYGGTHRIGPDQTRNLPPVNTGARCTLPRGSASTVRGAQNAPGASSGAGSSYPMSYDGMPMPLGNAALTQGSDLPNVAAPLPPAGSGGVDTWLWMMQSAAR</sequence>
<name>A0A542ZML9_9MICO</name>
<evidence type="ECO:0000256" key="1">
    <source>
        <dbReference type="SAM" id="MobiDB-lite"/>
    </source>
</evidence>
<evidence type="ECO:0000313" key="5">
    <source>
        <dbReference type="Proteomes" id="UP000319514"/>
    </source>
</evidence>